<dbReference type="Pfam" id="PF25876">
    <property type="entry name" value="HH_MFP_RND"/>
    <property type="match status" value="1"/>
</dbReference>
<dbReference type="GO" id="GO:0022857">
    <property type="term" value="F:transmembrane transporter activity"/>
    <property type="evidence" value="ECO:0007669"/>
    <property type="project" value="InterPro"/>
</dbReference>
<sequence length="377" mass="41047">MRINALFALATTVVLSGCGKQAEIAPPPPPAVTVYTVETQQIQPKAEFVGRAQASEDVVIKSRVEGPLLKRHFTEGEAVEAGALLFEIDPATYEAKLEQSKAQLTQAIAARDVAEINWKRGKQLAPDGMISGKDMDELTTNKLQTEAAVVQARAALESTSLQLEYTKIYAPISGRISRTLVSLGDLISSQTEMATLVQLDPMWVNFQASERAATQAHMIMQDGRADLPRMHELLVSLRLPNEQIYAETGVLDFVSNRIDSATGTLGLRATFDNPSQILLPGMFLTVILQSPNTEDAIVIPQAAVQEDQQGRFVMVVKSDNTVEKRIVQLGDRIEVNWEVDSGLELGERIVLDGLQKIRPGVTVTASEADVTPFTPAS</sequence>
<dbReference type="Pfam" id="PF25944">
    <property type="entry name" value="Beta-barrel_RND"/>
    <property type="match status" value="1"/>
</dbReference>
<proteinExistence type="inferred from homology"/>
<dbReference type="PANTHER" id="PTHR30158">
    <property type="entry name" value="ACRA/E-RELATED COMPONENT OF DRUG EFFLUX TRANSPORTER"/>
    <property type="match status" value="1"/>
</dbReference>
<evidence type="ECO:0000313" key="8">
    <source>
        <dbReference type="Proteomes" id="UP001157439"/>
    </source>
</evidence>
<dbReference type="Gene3D" id="2.40.50.100">
    <property type="match status" value="1"/>
</dbReference>
<dbReference type="SUPFAM" id="SSF111369">
    <property type="entry name" value="HlyD-like secretion proteins"/>
    <property type="match status" value="1"/>
</dbReference>
<dbReference type="FunFam" id="2.40.420.20:FF:000001">
    <property type="entry name" value="Efflux RND transporter periplasmic adaptor subunit"/>
    <property type="match status" value="1"/>
</dbReference>
<dbReference type="InterPro" id="IPR006143">
    <property type="entry name" value="RND_pump_MFP"/>
</dbReference>
<dbReference type="Proteomes" id="UP001157439">
    <property type="component" value="Unassembled WGS sequence"/>
</dbReference>
<dbReference type="InterPro" id="IPR058624">
    <property type="entry name" value="MdtA-like_HH"/>
</dbReference>
<dbReference type="PROSITE" id="PS51257">
    <property type="entry name" value="PROKAR_LIPOPROTEIN"/>
    <property type="match status" value="1"/>
</dbReference>
<name>A0AA37TNH9_9GAMM</name>
<dbReference type="Gene3D" id="2.40.420.20">
    <property type="match status" value="1"/>
</dbReference>
<dbReference type="GO" id="GO:0005886">
    <property type="term" value="C:plasma membrane"/>
    <property type="evidence" value="ECO:0007669"/>
    <property type="project" value="UniProtKB-SubCell"/>
</dbReference>
<reference evidence="7 8" key="1">
    <citation type="journal article" date="2014" name="Int. J. Syst. Evol. Microbiol.">
        <title>Complete genome sequence of Corynebacterium casei LMG S-19264T (=DSM 44701T), isolated from a smear-ripened cheese.</title>
        <authorList>
            <consortium name="US DOE Joint Genome Institute (JGI-PGF)"/>
            <person name="Walter F."/>
            <person name="Albersmeier A."/>
            <person name="Kalinowski J."/>
            <person name="Ruckert C."/>
        </authorList>
    </citation>
    <scope>NUCLEOTIDE SEQUENCE [LARGE SCALE GENOMIC DNA]</scope>
    <source>
        <strain evidence="7 8">NBRC 112785</strain>
    </source>
</reference>
<dbReference type="InterPro" id="IPR058627">
    <property type="entry name" value="MdtA-like_C"/>
</dbReference>
<evidence type="ECO:0000256" key="1">
    <source>
        <dbReference type="ARBA" id="ARBA00004519"/>
    </source>
</evidence>
<evidence type="ECO:0000259" key="6">
    <source>
        <dbReference type="Pfam" id="PF25967"/>
    </source>
</evidence>
<dbReference type="InterPro" id="IPR058625">
    <property type="entry name" value="MdtA-like_BSH"/>
</dbReference>
<evidence type="ECO:0000256" key="2">
    <source>
        <dbReference type="ARBA" id="ARBA00009477"/>
    </source>
</evidence>
<dbReference type="NCBIfam" id="TIGR01730">
    <property type="entry name" value="RND_mfp"/>
    <property type="match status" value="1"/>
</dbReference>
<comment type="subcellular location">
    <subcellularLocation>
        <location evidence="1">Cell inner membrane</location>
        <topology evidence="1">Lipid-anchor</topology>
    </subcellularLocation>
</comment>
<dbReference type="RefSeq" id="WP_095497477.1">
    <property type="nucleotide sequence ID" value="NZ_BSPO01000002.1"/>
</dbReference>
<accession>A0AA37TNH9</accession>
<dbReference type="Pfam" id="PF25967">
    <property type="entry name" value="RND-MFP_C"/>
    <property type="match status" value="1"/>
</dbReference>
<evidence type="ECO:0000259" key="3">
    <source>
        <dbReference type="Pfam" id="PF25876"/>
    </source>
</evidence>
<feature type="domain" description="Multidrug resistance protein MdtA-like C-terminal permuted SH3" evidence="6">
    <location>
        <begin position="295"/>
        <end position="356"/>
    </location>
</feature>
<feature type="domain" description="Multidrug resistance protein MdtA-like alpha-helical hairpin" evidence="3">
    <location>
        <begin position="97"/>
        <end position="166"/>
    </location>
</feature>
<dbReference type="AlphaFoldDB" id="A0AA37TNH9"/>
<comment type="similarity">
    <text evidence="2">Belongs to the membrane fusion protein (MFP) (TC 8.A.1) family.</text>
</comment>
<feature type="domain" description="Multidrug resistance protein MdtA-like beta-barrel" evidence="5">
    <location>
        <begin position="201"/>
        <end position="289"/>
    </location>
</feature>
<keyword evidence="8" id="KW-1185">Reference proteome</keyword>
<comment type="caution">
    <text evidence="7">The sequence shown here is derived from an EMBL/GenBank/DDBJ whole genome shotgun (WGS) entry which is preliminary data.</text>
</comment>
<evidence type="ECO:0000313" key="7">
    <source>
        <dbReference type="EMBL" id="GLS82943.1"/>
    </source>
</evidence>
<gene>
    <name evidence="7" type="ORF">GCM10007894_09200</name>
</gene>
<dbReference type="Pfam" id="PF25917">
    <property type="entry name" value="BSH_RND"/>
    <property type="match status" value="1"/>
</dbReference>
<dbReference type="InterPro" id="IPR058626">
    <property type="entry name" value="MdtA-like_b-barrel"/>
</dbReference>
<feature type="domain" description="Multidrug resistance protein MdtA-like barrel-sandwich hybrid" evidence="4">
    <location>
        <begin position="57"/>
        <end position="197"/>
    </location>
</feature>
<dbReference type="GO" id="GO:0046677">
    <property type="term" value="P:response to antibiotic"/>
    <property type="evidence" value="ECO:0007669"/>
    <property type="project" value="TreeGrafter"/>
</dbReference>
<dbReference type="Gene3D" id="1.10.287.470">
    <property type="entry name" value="Helix hairpin bin"/>
    <property type="match status" value="1"/>
</dbReference>
<evidence type="ECO:0000259" key="5">
    <source>
        <dbReference type="Pfam" id="PF25944"/>
    </source>
</evidence>
<organism evidence="7 8">
    <name type="scientific">Paraferrimonas haliotis</name>
    <dbReference type="NCBI Taxonomy" id="2013866"/>
    <lineage>
        <taxon>Bacteria</taxon>
        <taxon>Pseudomonadati</taxon>
        <taxon>Pseudomonadota</taxon>
        <taxon>Gammaproteobacteria</taxon>
        <taxon>Alteromonadales</taxon>
        <taxon>Ferrimonadaceae</taxon>
        <taxon>Paraferrimonas</taxon>
    </lineage>
</organism>
<dbReference type="EMBL" id="BSPO01000002">
    <property type="protein sequence ID" value="GLS82943.1"/>
    <property type="molecule type" value="Genomic_DNA"/>
</dbReference>
<dbReference type="Gene3D" id="2.40.30.170">
    <property type="match status" value="1"/>
</dbReference>
<evidence type="ECO:0000259" key="4">
    <source>
        <dbReference type="Pfam" id="PF25917"/>
    </source>
</evidence>
<protein>
    <submittedName>
        <fullName evidence="7">Hemolysin secretion protein D</fullName>
    </submittedName>
</protein>